<feature type="region of interest" description="Disordered" evidence="1">
    <location>
        <begin position="22"/>
        <end position="46"/>
    </location>
</feature>
<keyword evidence="3" id="KW-1185">Reference proteome</keyword>
<evidence type="ECO:0000256" key="1">
    <source>
        <dbReference type="SAM" id="MobiDB-lite"/>
    </source>
</evidence>
<proteinExistence type="predicted"/>
<gene>
    <name evidence="2" type="ORF">ARMOST_13807</name>
</gene>
<evidence type="ECO:0000313" key="2">
    <source>
        <dbReference type="EMBL" id="SJL10421.1"/>
    </source>
</evidence>
<evidence type="ECO:0000313" key="3">
    <source>
        <dbReference type="Proteomes" id="UP000219338"/>
    </source>
</evidence>
<sequence length="46" mass="5016">MSCIKSSQKVLAYPVAPIAPDSDHFTHPTRNLSREATLTADPFDDA</sequence>
<name>A0A284RNV5_ARMOS</name>
<protein>
    <submittedName>
        <fullName evidence="2">Uncharacterized protein</fullName>
    </submittedName>
</protein>
<dbReference type="AlphaFoldDB" id="A0A284RNV5"/>
<dbReference type="EMBL" id="FUEG01000012">
    <property type="protein sequence ID" value="SJL10421.1"/>
    <property type="molecule type" value="Genomic_DNA"/>
</dbReference>
<accession>A0A284RNV5</accession>
<organism evidence="2 3">
    <name type="scientific">Armillaria ostoyae</name>
    <name type="common">Armillaria root rot fungus</name>
    <dbReference type="NCBI Taxonomy" id="47428"/>
    <lineage>
        <taxon>Eukaryota</taxon>
        <taxon>Fungi</taxon>
        <taxon>Dikarya</taxon>
        <taxon>Basidiomycota</taxon>
        <taxon>Agaricomycotina</taxon>
        <taxon>Agaricomycetes</taxon>
        <taxon>Agaricomycetidae</taxon>
        <taxon>Agaricales</taxon>
        <taxon>Marasmiineae</taxon>
        <taxon>Physalacriaceae</taxon>
        <taxon>Armillaria</taxon>
    </lineage>
</organism>
<dbReference type="Proteomes" id="UP000219338">
    <property type="component" value="Unassembled WGS sequence"/>
</dbReference>
<reference evidence="3" key="1">
    <citation type="journal article" date="2017" name="Nat. Ecol. Evol.">
        <title>Genome expansion and lineage-specific genetic innovations in the forest pathogenic fungi Armillaria.</title>
        <authorList>
            <person name="Sipos G."/>
            <person name="Prasanna A.N."/>
            <person name="Walter M.C."/>
            <person name="O'Connor E."/>
            <person name="Balint B."/>
            <person name="Krizsan K."/>
            <person name="Kiss B."/>
            <person name="Hess J."/>
            <person name="Varga T."/>
            <person name="Slot J."/>
            <person name="Riley R."/>
            <person name="Boka B."/>
            <person name="Rigling D."/>
            <person name="Barry K."/>
            <person name="Lee J."/>
            <person name="Mihaltcheva S."/>
            <person name="LaButti K."/>
            <person name="Lipzen A."/>
            <person name="Waldron R."/>
            <person name="Moloney N.M."/>
            <person name="Sperisen C."/>
            <person name="Kredics L."/>
            <person name="Vagvoelgyi C."/>
            <person name="Patrignani A."/>
            <person name="Fitzpatrick D."/>
            <person name="Nagy I."/>
            <person name="Doyle S."/>
            <person name="Anderson J.B."/>
            <person name="Grigoriev I.V."/>
            <person name="Gueldener U."/>
            <person name="Muensterkoetter M."/>
            <person name="Nagy L.G."/>
        </authorList>
    </citation>
    <scope>NUCLEOTIDE SEQUENCE [LARGE SCALE GENOMIC DNA]</scope>
    <source>
        <strain evidence="3">C18/9</strain>
    </source>
</reference>